<evidence type="ECO:0000313" key="2">
    <source>
        <dbReference type="EMBL" id="EEF37727.1"/>
    </source>
</evidence>
<organism evidence="2 3">
    <name type="scientific">Ricinus communis</name>
    <name type="common">Castor bean</name>
    <dbReference type="NCBI Taxonomy" id="3988"/>
    <lineage>
        <taxon>Eukaryota</taxon>
        <taxon>Viridiplantae</taxon>
        <taxon>Streptophyta</taxon>
        <taxon>Embryophyta</taxon>
        <taxon>Tracheophyta</taxon>
        <taxon>Spermatophyta</taxon>
        <taxon>Magnoliopsida</taxon>
        <taxon>eudicotyledons</taxon>
        <taxon>Gunneridae</taxon>
        <taxon>Pentapetalae</taxon>
        <taxon>rosids</taxon>
        <taxon>fabids</taxon>
        <taxon>Malpighiales</taxon>
        <taxon>Euphorbiaceae</taxon>
        <taxon>Acalyphoideae</taxon>
        <taxon>Acalypheae</taxon>
        <taxon>Ricinus</taxon>
    </lineage>
</organism>
<reference evidence="3" key="1">
    <citation type="journal article" date="2010" name="Nat. Biotechnol.">
        <title>Draft genome sequence of the oilseed species Ricinus communis.</title>
        <authorList>
            <person name="Chan A.P."/>
            <person name="Crabtree J."/>
            <person name="Zhao Q."/>
            <person name="Lorenzi H."/>
            <person name="Orvis J."/>
            <person name="Puiu D."/>
            <person name="Melake-Berhan A."/>
            <person name="Jones K.M."/>
            <person name="Redman J."/>
            <person name="Chen G."/>
            <person name="Cahoon E.B."/>
            <person name="Gedil M."/>
            <person name="Stanke M."/>
            <person name="Haas B.J."/>
            <person name="Wortman J.R."/>
            <person name="Fraser-Liggett C.M."/>
            <person name="Ravel J."/>
            <person name="Rabinowicz P.D."/>
        </authorList>
    </citation>
    <scope>NUCLEOTIDE SEQUENCE [LARGE SCALE GENOMIC DNA]</scope>
    <source>
        <strain evidence="3">cv. Hale</strain>
    </source>
</reference>
<dbReference type="AlphaFoldDB" id="B9SFD9"/>
<protein>
    <recommendedName>
        <fullName evidence="1">NB-ARC domain-containing protein</fullName>
    </recommendedName>
</protein>
<dbReference type="Pfam" id="PF00931">
    <property type="entry name" value="NB-ARC"/>
    <property type="match status" value="1"/>
</dbReference>
<proteinExistence type="predicted"/>
<dbReference type="SUPFAM" id="SSF52540">
    <property type="entry name" value="P-loop containing nucleoside triphosphate hydrolases"/>
    <property type="match status" value="1"/>
</dbReference>
<dbReference type="InParanoid" id="B9SFD9"/>
<accession>B9SFD9</accession>
<feature type="domain" description="NB-ARC" evidence="1">
    <location>
        <begin position="2"/>
        <end position="76"/>
    </location>
</feature>
<dbReference type="InterPro" id="IPR002182">
    <property type="entry name" value="NB-ARC"/>
</dbReference>
<dbReference type="EMBL" id="EQ973944">
    <property type="protein sequence ID" value="EEF37727.1"/>
    <property type="molecule type" value="Genomic_DNA"/>
</dbReference>
<name>B9SFD9_RICCO</name>
<dbReference type="Gene3D" id="3.40.50.300">
    <property type="entry name" value="P-loop containing nucleotide triphosphate hydrolases"/>
    <property type="match status" value="1"/>
</dbReference>
<dbReference type="InterPro" id="IPR027417">
    <property type="entry name" value="P-loop_NTPase"/>
</dbReference>
<sequence length="77" mass="9029">MRKRYLIVFDDVQDAGDWYSNLSASLPRDVKWEERLAYGLPKGYGGTVIITSRNEELMKMMVDEENIHRLLHLSNKD</sequence>
<keyword evidence="3" id="KW-1185">Reference proteome</keyword>
<dbReference type="Proteomes" id="UP000008311">
    <property type="component" value="Unassembled WGS sequence"/>
</dbReference>
<evidence type="ECO:0000313" key="3">
    <source>
        <dbReference type="Proteomes" id="UP000008311"/>
    </source>
</evidence>
<gene>
    <name evidence="2" type="ORF">RCOM_1096510</name>
</gene>
<evidence type="ECO:0000259" key="1">
    <source>
        <dbReference type="Pfam" id="PF00931"/>
    </source>
</evidence>